<dbReference type="Proteomes" id="UP001320876">
    <property type="component" value="Unassembled WGS sequence"/>
</dbReference>
<evidence type="ECO:0000256" key="1">
    <source>
        <dbReference type="PROSITE-ProRule" id="PRU00023"/>
    </source>
</evidence>
<dbReference type="InterPro" id="IPR036770">
    <property type="entry name" value="Ankyrin_rpt-contain_sf"/>
</dbReference>
<accession>A0ABT3GSW3</accession>
<gene>
    <name evidence="5" type="ORF">OKA05_28980</name>
</gene>
<dbReference type="Gene3D" id="1.25.40.10">
    <property type="entry name" value="Tetratricopeptide repeat domain"/>
    <property type="match status" value="1"/>
</dbReference>
<feature type="repeat" description="ANK" evidence="1">
    <location>
        <begin position="335"/>
        <end position="370"/>
    </location>
</feature>
<proteinExistence type="predicted"/>
<feature type="signal peptide" evidence="4">
    <location>
        <begin position="1"/>
        <end position="29"/>
    </location>
</feature>
<dbReference type="Pfam" id="PF13174">
    <property type="entry name" value="TPR_6"/>
    <property type="match status" value="1"/>
</dbReference>
<evidence type="ECO:0000256" key="4">
    <source>
        <dbReference type="SAM" id="SignalP"/>
    </source>
</evidence>
<dbReference type="SUPFAM" id="SSF48403">
    <property type="entry name" value="Ankyrin repeat"/>
    <property type="match status" value="2"/>
</dbReference>
<sequence length="1099" mass="119748">MRRIPIRRAGLLLVSLLLPVFPLAVRAQAQEADLRELLRDALYTEEVTRDAEAAAKQYEALLSQHDAERAFAASALFRLAEVRRKQDRKDEAIALYQKLLARFPEAEVEGKLARDNLTTMGGKPPEPGAADGAREMSPAERRLRVQQDNIVSIEALAETSPDVRKEQLLPAIQSDWPLVVEHLLSKGVDPGMPSALATAARMGRRSICKLLIEKGKPSAEEAGNALAEAIRADRTEILTFLLEEGLDANSPVTGVIDVPVSPLVVAAEEGNLKAATVLLDHGADIDFMIPLSGVPGTSTFVGTALHVAAFAEKGLPMFRLLLERGAKPDLPTPNAGVTPLHVAAAKGLADGVEMVKELLERGADPNRMSTLPVAEPVHSIYEMVTPLGLALYYESAAKIEAMLAKGANLNLHNGEGRTVLSSVVQNKDAKWIETLLRWKADPNVADKNGATPLTIAAHAADEATVRLLLEAGADPNKPSGKRSPLDFAIKQDRGWPIVELLMAKGAKPEAAVFKEAVESKKWDAAMKMLDAGAPLPEAGTDYPWTAPLVVAMQSAEALPLIEKMIAMGAKPEDAWIKSGFGKGHYGGYVDQIPRVVRSFLFRRFVLPQIEGSPAVRVVLHQPGGTKITVLDDPLPPLAPRSLAQSLLEPTQALDVFPKLTPSDRLTIWRKSGEAWTAAVDLPFDSKEDFPSLQRGDVVEITEGPDAANANLRSQSTSGGVFSPDLQWSLRRRVSFPVTVEIDGKAQEVTLRGDRMVFDPSRPEIVPLGGARQVMQYLWQPEIDVTETYVENGRKFIESMEVVIKRDGWPDVRIPYRDSQKDFPLRAGDRIAFTSPKVSEGRLADIRKHGIVVKAANGPFVRKFGRFGGNNTLVPATIPTLLQAVAEVTQRSSMKGAPDDPVALRSWLLHRSGWLFAYVQRPDLSKIRIRRLQEDGTEKILEIDLAKTIADTPEDASIEEVRKADVELQGGDIVEITSLPADKAKPWTGLSLREESFFSKALSCRIQVTDPTGDIRVQEIRFRAPKLVSTDAGLISLPVPEAVSSLNGSASLNSDMNPNVSRDGQPGVNISLRDVFLREGDRITMQSVPLPRPRAVAPTR</sequence>
<feature type="chain" id="PRO_5045721285" evidence="4">
    <location>
        <begin position="30"/>
        <end position="1099"/>
    </location>
</feature>
<dbReference type="PANTHER" id="PTHR24118:SF99">
    <property type="entry name" value="POTE ANKYRIN DOMAIN FAMILY MEMBER 3C-RELATED"/>
    <property type="match status" value="1"/>
</dbReference>
<keyword evidence="6" id="KW-1185">Reference proteome</keyword>
<dbReference type="SMART" id="SM00028">
    <property type="entry name" value="TPR"/>
    <property type="match status" value="1"/>
</dbReference>
<reference evidence="5 6" key="1">
    <citation type="submission" date="2022-10" db="EMBL/GenBank/DDBJ databases">
        <title>Luteolibacter arcticus strain CCTCC AB 2014275, whole genome shotgun sequencing project.</title>
        <authorList>
            <person name="Zhao G."/>
            <person name="Shen L."/>
        </authorList>
    </citation>
    <scope>NUCLEOTIDE SEQUENCE [LARGE SCALE GENOMIC DNA]</scope>
    <source>
        <strain evidence="5 6">CCTCC AB 2014275</strain>
    </source>
</reference>
<evidence type="ECO:0000313" key="6">
    <source>
        <dbReference type="Proteomes" id="UP001320876"/>
    </source>
</evidence>
<organism evidence="5 6">
    <name type="scientific">Luteolibacter arcticus</name>
    <dbReference type="NCBI Taxonomy" id="1581411"/>
    <lineage>
        <taxon>Bacteria</taxon>
        <taxon>Pseudomonadati</taxon>
        <taxon>Verrucomicrobiota</taxon>
        <taxon>Verrucomicrobiia</taxon>
        <taxon>Verrucomicrobiales</taxon>
        <taxon>Verrucomicrobiaceae</taxon>
        <taxon>Luteolibacter</taxon>
    </lineage>
</organism>
<feature type="repeat" description="ANK" evidence="1">
    <location>
        <begin position="261"/>
        <end position="286"/>
    </location>
</feature>
<evidence type="ECO:0000256" key="3">
    <source>
        <dbReference type="SAM" id="MobiDB-lite"/>
    </source>
</evidence>
<dbReference type="InterPro" id="IPR019734">
    <property type="entry name" value="TPR_rpt"/>
</dbReference>
<keyword evidence="4" id="KW-0732">Signal</keyword>
<comment type="caution">
    <text evidence="5">The sequence shown here is derived from an EMBL/GenBank/DDBJ whole genome shotgun (WGS) entry which is preliminary data.</text>
</comment>
<dbReference type="EMBL" id="JAPDDT010000031">
    <property type="protein sequence ID" value="MCW1926622.1"/>
    <property type="molecule type" value="Genomic_DNA"/>
</dbReference>
<dbReference type="PROSITE" id="PS50005">
    <property type="entry name" value="TPR"/>
    <property type="match status" value="1"/>
</dbReference>
<dbReference type="Gene3D" id="1.25.40.20">
    <property type="entry name" value="Ankyrin repeat-containing domain"/>
    <property type="match status" value="3"/>
</dbReference>
<feature type="repeat" description="TPR" evidence="2">
    <location>
        <begin position="73"/>
        <end position="106"/>
    </location>
</feature>
<evidence type="ECO:0000313" key="5">
    <source>
        <dbReference type="EMBL" id="MCW1926622.1"/>
    </source>
</evidence>
<keyword evidence="1" id="KW-0040">ANK repeat</keyword>
<keyword evidence="2" id="KW-0802">TPR repeat</keyword>
<dbReference type="PROSITE" id="PS50297">
    <property type="entry name" value="ANK_REP_REGION"/>
    <property type="match status" value="3"/>
</dbReference>
<dbReference type="InterPro" id="IPR002110">
    <property type="entry name" value="Ankyrin_rpt"/>
</dbReference>
<dbReference type="SMART" id="SM00248">
    <property type="entry name" value="ANK"/>
    <property type="match status" value="9"/>
</dbReference>
<dbReference type="PRINTS" id="PR01415">
    <property type="entry name" value="ANKYRIN"/>
</dbReference>
<dbReference type="PROSITE" id="PS50088">
    <property type="entry name" value="ANK_REPEAT"/>
    <property type="match status" value="3"/>
</dbReference>
<dbReference type="InterPro" id="IPR011990">
    <property type="entry name" value="TPR-like_helical_dom_sf"/>
</dbReference>
<dbReference type="PANTHER" id="PTHR24118">
    <property type="entry name" value="POTE ANKYRIN DOMAIN"/>
    <property type="match status" value="1"/>
</dbReference>
<protein>
    <submittedName>
        <fullName evidence="5">Ankyrin repeat domain-containing protein</fullName>
    </submittedName>
</protein>
<evidence type="ECO:0000256" key="2">
    <source>
        <dbReference type="PROSITE-ProRule" id="PRU00339"/>
    </source>
</evidence>
<dbReference type="Pfam" id="PF12796">
    <property type="entry name" value="Ank_2"/>
    <property type="match status" value="3"/>
</dbReference>
<feature type="repeat" description="ANK" evidence="1">
    <location>
        <begin position="448"/>
        <end position="480"/>
    </location>
</feature>
<dbReference type="RefSeq" id="WP_264490730.1">
    <property type="nucleotide sequence ID" value="NZ_JAPDDT010000031.1"/>
</dbReference>
<feature type="region of interest" description="Disordered" evidence="3">
    <location>
        <begin position="116"/>
        <end position="139"/>
    </location>
</feature>
<name>A0ABT3GSW3_9BACT</name>